<keyword evidence="2" id="KW-1185">Reference proteome</keyword>
<dbReference type="EMBL" id="CM047581">
    <property type="protein sequence ID" value="KAI9916760.1"/>
    <property type="molecule type" value="Genomic_DNA"/>
</dbReference>
<protein>
    <submittedName>
        <fullName evidence="1">Uncharacterized protein</fullName>
    </submittedName>
</protein>
<organism evidence="1 2">
    <name type="scientific">Peronosclerospora sorghi</name>
    <dbReference type="NCBI Taxonomy" id="230839"/>
    <lineage>
        <taxon>Eukaryota</taxon>
        <taxon>Sar</taxon>
        <taxon>Stramenopiles</taxon>
        <taxon>Oomycota</taxon>
        <taxon>Peronosporomycetes</taxon>
        <taxon>Peronosporales</taxon>
        <taxon>Peronosporaceae</taxon>
        <taxon>Peronosclerospora</taxon>
    </lineage>
</organism>
<reference evidence="1 2" key="1">
    <citation type="journal article" date="2022" name="bioRxiv">
        <title>The genome of the oomycete Peronosclerospora sorghi, a cosmopolitan pathogen of maize and sorghum, is inflated with dispersed pseudogenes.</title>
        <authorList>
            <person name="Fletcher K."/>
            <person name="Martin F."/>
            <person name="Isakeit T."/>
            <person name="Cavanaugh K."/>
            <person name="Magill C."/>
            <person name="Michelmore R."/>
        </authorList>
    </citation>
    <scope>NUCLEOTIDE SEQUENCE [LARGE SCALE GENOMIC DNA]</scope>
    <source>
        <strain evidence="1">P6</strain>
    </source>
</reference>
<evidence type="ECO:0000313" key="1">
    <source>
        <dbReference type="EMBL" id="KAI9916760.1"/>
    </source>
</evidence>
<dbReference type="Proteomes" id="UP001163321">
    <property type="component" value="Chromosome 2"/>
</dbReference>
<accession>A0ACC0WF86</accession>
<evidence type="ECO:0000313" key="2">
    <source>
        <dbReference type="Proteomes" id="UP001163321"/>
    </source>
</evidence>
<proteinExistence type="predicted"/>
<comment type="caution">
    <text evidence="1">The sequence shown here is derived from an EMBL/GenBank/DDBJ whole genome shotgun (WGS) entry which is preliminary data.</text>
</comment>
<name>A0ACC0WF86_9STRA</name>
<sequence length="59" mass="6613">MLSGLSITTAYISISEFQTAADRFKELISFVNEELTSGNFPNGQHVMDHQQLHFSASCY</sequence>
<gene>
    <name evidence="1" type="ORF">PsorP6_017946</name>
</gene>